<evidence type="ECO:0000313" key="1">
    <source>
        <dbReference type="EMBL" id="PBK86324.1"/>
    </source>
</evidence>
<name>A0A2H3CXX4_ARMGA</name>
<protein>
    <submittedName>
        <fullName evidence="1">Uncharacterized protein</fullName>
    </submittedName>
</protein>
<dbReference type="Proteomes" id="UP000217790">
    <property type="component" value="Unassembled WGS sequence"/>
</dbReference>
<dbReference type="AlphaFoldDB" id="A0A2H3CXX4"/>
<dbReference type="InParanoid" id="A0A2H3CXX4"/>
<accession>A0A2H3CXX4</accession>
<keyword evidence="2" id="KW-1185">Reference proteome</keyword>
<organism evidence="1 2">
    <name type="scientific">Armillaria gallica</name>
    <name type="common">Bulbous honey fungus</name>
    <name type="synonym">Armillaria bulbosa</name>
    <dbReference type="NCBI Taxonomy" id="47427"/>
    <lineage>
        <taxon>Eukaryota</taxon>
        <taxon>Fungi</taxon>
        <taxon>Dikarya</taxon>
        <taxon>Basidiomycota</taxon>
        <taxon>Agaricomycotina</taxon>
        <taxon>Agaricomycetes</taxon>
        <taxon>Agaricomycetidae</taxon>
        <taxon>Agaricales</taxon>
        <taxon>Marasmiineae</taxon>
        <taxon>Physalacriaceae</taxon>
        <taxon>Armillaria</taxon>
    </lineage>
</organism>
<proteinExistence type="predicted"/>
<sequence length="66" mass="7320">MGEIAPSSIRRFKDGFKSTNLSACNTSRSFIIECHATFSSKDIPATTVHVTLRSKQLQAGGYLWRT</sequence>
<gene>
    <name evidence="1" type="ORF">ARMGADRAFT_1017540</name>
</gene>
<dbReference type="EMBL" id="KZ293685">
    <property type="protein sequence ID" value="PBK86324.1"/>
    <property type="molecule type" value="Genomic_DNA"/>
</dbReference>
<evidence type="ECO:0000313" key="2">
    <source>
        <dbReference type="Proteomes" id="UP000217790"/>
    </source>
</evidence>
<reference evidence="2" key="1">
    <citation type="journal article" date="2017" name="Nat. Ecol. Evol.">
        <title>Genome expansion and lineage-specific genetic innovations in the forest pathogenic fungi Armillaria.</title>
        <authorList>
            <person name="Sipos G."/>
            <person name="Prasanna A.N."/>
            <person name="Walter M.C."/>
            <person name="O'Connor E."/>
            <person name="Balint B."/>
            <person name="Krizsan K."/>
            <person name="Kiss B."/>
            <person name="Hess J."/>
            <person name="Varga T."/>
            <person name="Slot J."/>
            <person name="Riley R."/>
            <person name="Boka B."/>
            <person name="Rigling D."/>
            <person name="Barry K."/>
            <person name="Lee J."/>
            <person name="Mihaltcheva S."/>
            <person name="LaButti K."/>
            <person name="Lipzen A."/>
            <person name="Waldron R."/>
            <person name="Moloney N.M."/>
            <person name="Sperisen C."/>
            <person name="Kredics L."/>
            <person name="Vagvoelgyi C."/>
            <person name="Patrignani A."/>
            <person name="Fitzpatrick D."/>
            <person name="Nagy I."/>
            <person name="Doyle S."/>
            <person name="Anderson J.B."/>
            <person name="Grigoriev I.V."/>
            <person name="Gueldener U."/>
            <person name="Muensterkoetter M."/>
            <person name="Nagy L.G."/>
        </authorList>
    </citation>
    <scope>NUCLEOTIDE SEQUENCE [LARGE SCALE GENOMIC DNA]</scope>
    <source>
        <strain evidence="2">Ar21-2</strain>
    </source>
</reference>